<proteinExistence type="predicted"/>
<dbReference type="AlphaFoldDB" id="A0A1M4PT76"/>
<dbReference type="EMBL" id="LT669839">
    <property type="protein sequence ID" value="SHD78693.1"/>
    <property type="molecule type" value="Genomic_DNA"/>
</dbReference>
<name>A0A1M4PT76_9FIRM</name>
<organism evidence="1 2">
    <name type="scientific">[Clostridium] ultunense Esp</name>
    <dbReference type="NCBI Taxonomy" id="1288971"/>
    <lineage>
        <taxon>Bacteria</taxon>
        <taxon>Bacillati</taxon>
        <taxon>Bacillota</taxon>
        <taxon>Tissierellia</taxon>
        <taxon>Tissierellales</taxon>
        <taxon>Tepidimicrobiaceae</taxon>
        <taxon>Schnuerera</taxon>
    </lineage>
</organism>
<accession>A0A1M4PT76</accession>
<keyword evidence="2" id="KW-1185">Reference proteome</keyword>
<dbReference type="Proteomes" id="UP000245423">
    <property type="component" value="Chromosome 1"/>
</dbReference>
<sequence>MTKESGFEGCEKAKLYYRRTGVKRRCMFLCQVCPRRRTYRSLIGSKVRRRV</sequence>
<protein>
    <submittedName>
        <fullName evidence="1">Uncharacterized protein</fullName>
    </submittedName>
</protein>
<reference evidence="1 2" key="1">
    <citation type="submission" date="2016-11" db="EMBL/GenBank/DDBJ databases">
        <authorList>
            <person name="Manzoor S."/>
        </authorList>
    </citation>
    <scope>NUCLEOTIDE SEQUENCE [LARGE SCALE GENOMIC DNA]</scope>
    <source>
        <strain evidence="1">Clostridium ultunense strain Esp</strain>
    </source>
</reference>
<gene>
    <name evidence="1" type="ORF">CUESP1_3372</name>
</gene>
<evidence type="ECO:0000313" key="1">
    <source>
        <dbReference type="EMBL" id="SHD78693.1"/>
    </source>
</evidence>
<evidence type="ECO:0000313" key="2">
    <source>
        <dbReference type="Proteomes" id="UP000245423"/>
    </source>
</evidence>